<evidence type="ECO:0000313" key="2">
    <source>
        <dbReference type="Proteomes" id="UP000027604"/>
    </source>
</evidence>
<accession>W0UY89</accession>
<evidence type="ECO:0000313" key="1">
    <source>
        <dbReference type="EMBL" id="CDG81519.1"/>
    </source>
</evidence>
<organism evidence="1 2">
    <name type="scientific">Janthinobacterium agaricidamnosum NBRC 102515 = DSM 9628</name>
    <dbReference type="NCBI Taxonomy" id="1349767"/>
    <lineage>
        <taxon>Bacteria</taxon>
        <taxon>Pseudomonadati</taxon>
        <taxon>Pseudomonadota</taxon>
        <taxon>Betaproteobacteria</taxon>
        <taxon>Burkholderiales</taxon>
        <taxon>Oxalobacteraceae</taxon>
        <taxon>Janthinobacterium</taxon>
    </lineage>
</organism>
<proteinExistence type="predicted"/>
<dbReference type="EMBL" id="HG322949">
    <property type="protein sequence ID" value="CDG81519.1"/>
    <property type="molecule type" value="Genomic_DNA"/>
</dbReference>
<keyword evidence="2" id="KW-1185">Reference proteome</keyword>
<dbReference type="Proteomes" id="UP000027604">
    <property type="component" value="Chromosome I"/>
</dbReference>
<dbReference type="KEGG" id="jag:GJA_862"/>
<gene>
    <name evidence="1" type="ORF">GJA_862</name>
</gene>
<sequence length="48" mass="5112">MIGLIMISDAPAVCAIYRHGVLNNAISLAKRGAGSRDDGSIWDIVKLE</sequence>
<reference evidence="1 2" key="1">
    <citation type="journal article" date="2015" name="Genome Announc.">
        <title>Genome Sequence of Mushroom Soft-Rot Pathogen Janthinobacterium agaricidamnosum.</title>
        <authorList>
            <person name="Graupner K."/>
            <person name="Lackner G."/>
            <person name="Hertweck C."/>
        </authorList>
    </citation>
    <scope>NUCLEOTIDE SEQUENCE [LARGE SCALE GENOMIC DNA]</scope>
    <source>
        <strain evidence="2">NBRC 102515 / DSM 9628</strain>
    </source>
</reference>
<protein>
    <submittedName>
        <fullName evidence="1">Uncharacterized protein</fullName>
    </submittedName>
</protein>
<name>W0UY89_9BURK</name>
<dbReference type="HOGENOM" id="CLU_3153755_0_0_4"/>
<dbReference type="AlphaFoldDB" id="W0UY89"/>
<dbReference type="STRING" id="1349767.GJA_862"/>